<dbReference type="SUPFAM" id="SSF53474">
    <property type="entry name" value="alpha/beta-Hydrolases"/>
    <property type="match status" value="1"/>
</dbReference>
<proteinExistence type="predicted"/>
<keyword evidence="4" id="KW-1185">Reference proteome</keyword>
<reference evidence="4" key="1">
    <citation type="submission" date="2017-04" db="EMBL/GenBank/DDBJ databases">
        <authorList>
            <person name="Varghese N."/>
            <person name="Submissions S."/>
        </authorList>
    </citation>
    <scope>NUCLEOTIDE SEQUENCE [LARGE SCALE GENOMIC DNA]</scope>
    <source>
        <strain evidence="4">DSM 4125</strain>
    </source>
</reference>
<feature type="domain" description="Phospholipase/carboxylesterase/thioesterase" evidence="2">
    <location>
        <begin position="65"/>
        <end position="254"/>
    </location>
</feature>
<keyword evidence="3" id="KW-0378">Hydrolase</keyword>
<dbReference type="Pfam" id="PF02230">
    <property type="entry name" value="Abhydrolase_2"/>
    <property type="match status" value="1"/>
</dbReference>
<dbReference type="AlphaFoldDB" id="A0A1X7LAC2"/>
<dbReference type="Proteomes" id="UP000193804">
    <property type="component" value="Unassembled WGS sequence"/>
</dbReference>
<dbReference type="PANTHER" id="PTHR43037:SF1">
    <property type="entry name" value="BLL1128 PROTEIN"/>
    <property type="match status" value="1"/>
</dbReference>
<evidence type="ECO:0000313" key="4">
    <source>
        <dbReference type="Proteomes" id="UP000193804"/>
    </source>
</evidence>
<dbReference type="OrthoDB" id="9764953at2"/>
<name>A0A1X7LAC2_9BACT</name>
<evidence type="ECO:0000256" key="1">
    <source>
        <dbReference type="ARBA" id="ARBA00022729"/>
    </source>
</evidence>
<organism evidence="3 4">
    <name type="scientific">Marivirga sericea</name>
    <dbReference type="NCBI Taxonomy" id="1028"/>
    <lineage>
        <taxon>Bacteria</taxon>
        <taxon>Pseudomonadati</taxon>
        <taxon>Bacteroidota</taxon>
        <taxon>Cytophagia</taxon>
        <taxon>Cytophagales</taxon>
        <taxon>Marivirgaceae</taxon>
        <taxon>Marivirga</taxon>
    </lineage>
</organism>
<dbReference type="EMBL" id="FXAW01000009">
    <property type="protein sequence ID" value="SMG50343.1"/>
    <property type="molecule type" value="Genomic_DNA"/>
</dbReference>
<sequence>MGYLNLDFIMKNKLKYYGLVGFIFFALNLYAQEKADFLKAKLIEREDTLNYRILYPENFNPAEKYPLILFLHGAGERGDDNEKQLVHGSSLFLNQENRENFPAIVIFPQCATAEYWAKAEIVRSSEGNTFEFDYSGEPNRSMGLVMKMVEKYSRNHFINEEQLFVGGLSMGGMGTFEILNRMPNTFAAALAICGAGDPYSVGSYAGKTDLWIFHGAKDNVVDPEYSKRMVKNLKDAGANVKFTLYPEANHNSWDPAFAEPELLTWLFSNSK</sequence>
<gene>
    <name evidence="3" type="ORF">SAMN05661096_03658</name>
</gene>
<dbReference type="Gene3D" id="3.40.50.1820">
    <property type="entry name" value="alpha/beta hydrolase"/>
    <property type="match status" value="1"/>
</dbReference>
<evidence type="ECO:0000313" key="3">
    <source>
        <dbReference type="EMBL" id="SMG50343.1"/>
    </source>
</evidence>
<accession>A0A1X7LAC2</accession>
<protein>
    <submittedName>
        <fullName evidence="3">Alpha/beta hydrolase family protein</fullName>
    </submittedName>
</protein>
<keyword evidence="1" id="KW-0732">Signal</keyword>
<dbReference type="InterPro" id="IPR029058">
    <property type="entry name" value="AB_hydrolase_fold"/>
</dbReference>
<dbReference type="InterPro" id="IPR003140">
    <property type="entry name" value="PLipase/COase/thioEstase"/>
</dbReference>
<dbReference type="STRING" id="1028.SAMN05661096_03658"/>
<dbReference type="PANTHER" id="PTHR43037">
    <property type="entry name" value="UNNAMED PRODUCT-RELATED"/>
    <property type="match status" value="1"/>
</dbReference>
<dbReference type="GO" id="GO:0016787">
    <property type="term" value="F:hydrolase activity"/>
    <property type="evidence" value="ECO:0007669"/>
    <property type="project" value="UniProtKB-KW"/>
</dbReference>
<dbReference type="InterPro" id="IPR050955">
    <property type="entry name" value="Plant_Biomass_Hydrol_Est"/>
</dbReference>
<evidence type="ECO:0000259" key="2">
    <source>
        <dbReference type="Pfam" id="PF02230"/>
    </source>
</evidence>